<dbReference type="AlphaFoldDB" id="A0A7V0IAS2"/>
<keyword evidence="8" id="KW-0961">Cell wall biogenesis/degradation</keyword>
<evidence type="ECO:0000256" key="7">
    <source>
        <dbReference type="ARBA" id="ARBA00023136"/>
    </source>
</evidence>
<keyword evidence="5" id="KW-0573">Peptidoglycan synthesis</keyword>
<feature type="domain" description="Penicillin-binding protein transpeptidase" evidence="9">
    <location>
        <begin position="11"/>
        <end position="207"/>
    </location>
</feature>
<dbReference type="PANTHER" id="PTHR32282:SF27">
    <property type="entry name" value="PENICILLIN-BINDING PROTEIN 1A"/>
    <property type="match status" value="1"/>
</dbReference>
<dbReference type="GO" id="GO:0008360">
    <property type="term" value="P:regulation of cell shape"/>
    <property type="evidence" value="ECO:0007669"/>
    <property type="project" value="UniProtKB-KW"/>
</dbReference>
<dbReference type="GO" id="GO:0071555">
    <property type="term" value="P:cell wall organization"/>
    <property type="evidence" value="ECO:0007669"/>
    <property type="project" value="UniProtKB-KW"/>
</dbReference>
<evidence type="ECO:0000256" key="2">
    <source>
        <dbReference type="ARBA" id="ARBA00022679"/>
    </source>
</evidence>
<evidence type="ECO:0000256" key="1">
    <source>
        <dbReference type="ARBA" id="ARBA00022676"/>
    </source>
</evidence>
<evidence type="ECO:0000259" key="9">
    <source>
        <dbReference type="Pfam" id="PF00905"/>
    </source>
</evidence>
<proteinExistence type="predicted"/>
<dbReference type="InterPro" id="IPR012338">
    <property type="entry name" value="Beta-lactam/transpept-like"/>
</dbReference>
<protein>
    <submittedName>
        <fullName evidence="10">Penicillin-binding protein</fullName>
    </submittedName>
</protein>
<keyword evidence="7" id="KW-0472">Membrane</keyword>
<keyword evidence="3" id="KW-0812">Transmembrane</keyword>
<evidence type="ECO:0000256" key="5">
    <source>
        <dbReference type="ARBA" id="ARBA00022984"/>
    </source>
</evidence>
<name>A0A7V0IAS2_DESA2</name>
<comment type="caution">
    <text evidence="10">The sequence shown here is derived from an EMBL/GenBank/DDBJ whole genome shotgun (WGS) entry which is preliminary data.</text>
</comment>
<keyword evidence="2" id="KW-0808">Transferase</keyword>
<evidence type="ECO:0000256" key="4">
    <source>
        <dbReference type="ARBA" id="ARBA00022960"/>
    </source>
</evidence>
<dbReference type="SUPFAM" id="SSF56601">
    <property type="entry name" value="beta-lactamase/transpeptidase-like"/>
    <property type="match status" value="1"/>
</dbReference>
<dbReference type="GO" id="GO:0008658">
    <property type="term" value="F:penicillin binding"/>
    <property type="evidence" value="ECO:0007669"/>
    <property type="project" value="InterPro"/>
</dbReference>
<dbReference type="InterPro" id="IPR001460">
    <property type="entry name" value="PCN-bd_Tpept"/>
</dbReference>
<dbReference type="PANTHER" id="PTHR32282">
    <property type="entry name" value="BINDING PROTEIN TRANSPEPTIDASE, PUTATIVE-RELATED"/>
    <property type="match status" value="1"/>
</dbReference>
<accession>A0A7V0IAS2</accession>
<reference evidence="10" key="1">
    <citation type="journal article" date="2020" name="mSystems">
        <title>Genome- and Community-Level Interaction Insights into Carbon Utilization and Element Cycling Functions of Hydrothermarchaeota in Hydrothermal Sediment.</title>
        <authorList>
            <person name="Zhou Z."/>
            <person name="Liu Y."/>
            <person name="Xu W."/>
            <person name="Pan J."/>
            <person name="Luo Z.H."/>
            <person name="Li M."/>
        </authorList>
    </citation>
    <scope>NUCLEOTIDE SEQUENCE [LARGE SCALE GENOMIC DNA]</scope>
    <source>
        <strain evidence="10">HyVt-113</strain>
    </source>
</reference>
<evidence type="ECO:0000313" key="10">
    <source>
        <dbReference type="EMBL" id="HDD35756.1"/>
    </source>
</evidence>
<organism evidence="10">
    <name type="scientific">Desulfofervidus auxilii</name>
    <dbReference type="NCBI Taxonomy" id="1621989"/>
    <lineage>
        <taxon>Bacteria</taxon>
        <taxon>Pseudomonadati</taxon>
        <taxon>Thermodesulfobacteriota</taxon>
        <taxon>Candidatus Desulfofervidia</taxon>
        <taxon>Candidatus Desulfofervidales</taxon>
        <taxon>Candidatus Desulfofervidaceae</taxon>
        <taxon>Candidatus Desulfofervidus</taxon>
    </lineage>
</organism>
<dbReference type="EMBL" id="DQWQ01000134">
    <property type="protein sequence ID" value="HDD35756.1"/>
    <property type="molecule type" value="Genomic_DNA"/>
</dbReference>
<dbReference type="GO" id="GO:0009252">
    <property type="term" value="P:peptidoglycan biosynthetic process"/>
    <property type="evidence" value="ECO:0007669"/>
    <property type="project" value="UniProtKB-KW"/>
</dbReference>
<dbReference type="Gene3D" id="3.40.710.10">
    <property type="entry name" value="DD-peptidase/beta-lactamase superfamily"/>
    <property type="match status" value="1"/>
</dbReference>
<dbReference type="InterPro" id="IPR050396">
    <property type="entry name" value="Glycosyltr_51/Transpeptidase"/>
</dbReference>
<keyword evidence="6" id="KW-1133">Transmembrane helix</keyword>
<evidence type="ECO:0000256" key="6">
    <source>
        <dbReference type="ARBA" id="ARBA00022989"/>
    </source>
</evidence>
<keyword evidence="1" id="KW-0328">Glycosyltransferase</keyword>
<keyword evidence="4" id="KW-0133">Cell shape</keyword>
<gene>
    <name evidence="10" type="ORF">ENF30_03030</name>
</gene>
<evidence type="ECO:0000256" key="8">
    <source>
        <dbReference type="ARBA" id="ARBA00023316"/>
    </source>
</evidence>
<evidence type="ECO:0000256" key="3">
    <source>
        <dbReference type="ARBA" id="ARBA00022692"/>
    </source>
</evidence>
<dbReference type="GO" id="GO:0030288">
    <property type="term" value="C:outer membrane-bounded periplasmic space"/>
    <property type="evidence" value="ECO:0007669"/>
    <property type="project" value="TreeGrafter"/>
</dbReference>
<sequence length="264" mass="29821">PIIFIEKEEEGMKVWRPHNYEGRFYGKTTLREALVHSRNTVTVRLLNKIGINYVISYAKRLGITSPLSSDLSLALGSSCVSLLELTTVYSVFANQGQYIKPIFITKIVDVHGHLLEENTPQPQSVINANTAYIMTNILADVIKRGTGRRVKVFGRPAAGKTGTTNNYTDAWFIGYTPYYITGVWVGYDDLKSLGEHEAGGRAAAPIWLYFMKKVEISLPVKPFFVPPNVIFAKMGSKIECFPEKEKDLTQEKDDLEIIYKERDF</sequence>
<dbReference type="Proteomes" id="UP000885706">
    <property type="component" value="Unassembled WGS sequence"/>
</dbReference>
<feature type="non-terminal residue" evidence="10">
    <location>
        <position position="1"/>
    </location>
</feature>
<dbReference type="Pfam" id="PF00905">
    <property type="entry name" value="Transpeptidase"/>
    <property type="match status" value="1"/>
</dbReference>
<dbReference type="GO" id="GO:0008955">
    <property type="term" value="F:peptidoglycan glycosyltransferase activity"/>
    <property type="evidence" value="ECO:0007669"/>
    <property type="project" value="TreeGrafter"/>
</dbReference>